<dbReference type="GO" id="GO:0016491">
    <property type="term" value="F:oxidoreductase activity"/>
    <property type="evidence" value="ECO:0007669"/>
    <property type="project" value="UniProtKB-KW"/>
</dbReference>
<dbReference type="InterPro" id="IPR050463">
    <property type="entry name" value="Gfo/Idh/MocA_oxidrdct_glycsds"/>
</dbReference>
<feature type="region of interest" description="Disordered" evidence="2">
    <location>
        <begin position="335"/>
        <end position="357"/>
    </location>
</feature>
<dbReference type="AlphaFoldDB" id="A0A4Y9T7M2"/>
<dbReference type="PANTHER" id="PTHR43818">
    <property type="entry name" value="BCDNA.GH03377"/>
    <property type="match status" value="1"/>
</dbReference>
<dbReference type="PANTHER" id="PTHR43818:SF11">
    <property type="entry name" value="BCDNA.GH03377"/>
    <property type="match status" value="1"/>
</dbReference>
<feature type="domain" description="GFO/IDH/MocA-like oxidoreductase" evidence="4">
    <location>
        <begin position="128"/>
        <end position="251"/>
    </location>
</feature>
<name>A0A4Y9T7M2_9BURK</name>
<evidence type="ECO:0000313" key="5">
    <source>
        <dbReference type="EMBL" id="TFW34378.1"/>
    </source>
</evidence>
<dbReference type="InterPro" id="IPR036291">
    <property type="entry name" value="NAD(P)-bd_dom_sf"/>
</dbReference>
<dbReference type="Gene3D" id="3.40.50.720">
    <property type="entry name" value="NAD(P)-binding Rossmann-like Domain"/>
    <property type="match status" value="1"/>
</dbReference>
<accession>A0A4Y9T7M2</accession>
<evidence type="ECO:0000259" key="4">
    <source>
        <dbReference type="Pfam" id="PF22725"/>
    </source>
</evidence>
<feature type="domain" description="Gfo/Idh/MocA-like oxidoreductase N-terminal" evidence="3">
    <location>
        <begin position="2"/>
        <end position="120"/>
    </location>
</feature>
<protein>
    <submittedName>
        <fullName evidence="5">Gfo/Idh/MocA family oxidoreductase</fullName>
    </submittedName>
</protein>
<sequence length="371" mass="41521">MIRIALIGLGKMGLSHHAIINSHPDAALVAVCDQAGYVLDVLSKYTGVRCYTDYRQMLDEALPDAVFIATPSRLHGEMVRAALERNVHVFCEKPFCLDLAEGARLVQLAEERRLVNQVGYHNRFVAAFEETRRLIDSGILGEIHHVKAEAYGPVVLRPKGATWRASKNEGGGCLYDYASHGIDLINYMIGKPDTVGGTALNRIFSNDVEDEVYSTLFYQDGKTAQIAANWSDESFRKMSSRITVWGRHGKIIADRQEVQVYLRKPPEPPGRLVAGWNTLYTTALTKEVWFYLRGEEYSAQVDHFIQCIKQGIATRSPFRSAHEADLVAGMMIEDALRPRGTPPPRDAQPAGEERGGWRDSIKELYASLRQT</sequence>
<dbReference type="RefSeq" id="WP_135188464.1">
    <property type="nucleotide sequence ID" value="NZ_SPUM01000026.1"/>
</dbReference>
<evidence type="ECO:0000259" key="3">
    <source>
        <dbReference type="Pfam" id="PF01408"/>
    </source>
</evidence>
<dbReference type="EMBL" id="SPUM01000026">
    <property type="protein sequence ID" value="TFW34378.1"/>
    <property type="molecule type" value="Genomic_DNA"/>
</dbReference>
<reference evidence="5 6" key="1">
    <citation type="submission" date="2019-03" db="EMBL/GenBank/DDBJ databases">
        <title>Draft genome of Massilia hortus sp. nov., a novel bacterial species of the Oxalobacteraceae family.</title>
        <authorList>
            <person name="Peta V."/>
            <person name="Raths R."/>
            <person name="Bucking H."/>
        </authorList>
    </citation>
    <scope>NUCLEOTIDE SEQUENCE [LARGE SCALE GENOMIC DNA]</scope>
    <source>
        <strain evidence="5 6">ONC3</strain>
    </source>
</reference>
<proteinExistence type="predicted"/>
<dbReference type="Pfam" id="PF22725">
    <property type="entry name" value="GFO_IDH_MocA_C3"/>
    <property type="match status" value="1"/>
</dbReference>
<dbReference type="OrthoDB" id="8565814at2"/>
<dbReference type="SUPFAM" id="SSF51735">
    <property type="entry name" value="NAD(P)-binding Rossmann-fold domains"/>
    <property type="match status" value="1"/>
</dbReference>
<organism evidence="5 6">
    <name type="scientific">Massilia horti</name>
    <dbReference type="NCBI Taxonomy" id="2562153"/>
    <lineage>
        <taxon>Bacteria</taxon>
        <taxon>Pseudomonadati</taxon>
        <taxon>Pseudomonadota</taxon>
        <taxon>Betaproteobacteria</taxon>
        <taxon>Burkholderiales</taxon>
        <taxon>Oxalobacteraceae</taxon>
        <taxon>Telluria group</taxon>
        <taxon>Massilia</taxon>
    </lineage>
</organism>
<dbReference type="InterPro" id="IPR055170">
    <property type="entry name" value="GFO_IDH_MocA-like_dom"/>
</dbReference>
<dbReference type="Gene3D" id="3.30.360.10">
    <property type="entry name" value="Dihydrodipicolinate Reductase, domain 2"/>
    <property type="match status" value="1"/>
</dbReference>
<dbReference type="InterPro" id="IPR000683">
    <property type="entry name" value="Gfo/Idh/MocA-like_OxRdtase_N"/>
</dbReference>
<comment type="caution">
    <text evidence="5">The sequence shown here is derived from an EMBL/GenBank/DDBJ whole genome shotgun (WGS) entry which is preliminary data.</text>
</comment>
<keyword evidence="6" id="KW-1185">Reference proteome</keyword>
<evidence type="ECO:0000313" key="6">
    <source>
        <dbReference type="Proteomes" id="UP000297258"/>
    </source>
</evidence>
<dbReference type="SUPFAM" id="SSF55347">
    <property type="entry name" value="Glyceraldehyde-3-phosphate dehydrogenase-like, C-terminal domain"/>
    <property type="match status" value="1"/>
</dbReference>
<dbReference type="Pfam" id="PF01408">
    <property type="entry name" value="GFO_IDH_MocA"/>
    <property type="match status" value="1"/>
</dbReference>
<evidence type="ECO:0000256" key="2">
    <source>
        <dbReference type="SAM" id="MobiDB-lite"/>
    </source>
</evidence>
<dbReference type="Proteomes" id="UP000297258">
    <property type="component" value="Unassembled WGS sequence"/>
</dbReference>
<dbReference type="GO" id="GO:0000166">
    <property type="term" value="F:nucleotide binding"/>
    <property type="evidence" value="ECO:0007669"/>
    <property type="project" value="InterPro"/>
</dbReference>
<keyword evidence="1" id="KW-0560">Oxidoreductase</keyword>
<evidence type="ECO:0000256" key="1">
    <source>
        <dbReference type="ARBA" id="ARBA00023002"/>
    </source>
</evidence>
<gene>
    <name evidence="5" type="ORF">E4O92_04020</name>
</gene>